<dbReference type="AlphaFoldDB" id="I0Z548"/>
<organism evidence="8 9">
    <name type="scientific">Coccomyxa subellipsoidea (strain C-169)</name>
    <name type="common">Green microalga</name>
    <dbReference type="NCBI Taxonomy" id="574566"/>
    <lineage>
        <taxon>Eukaryota</taxon>
        <taxon>Viridiplantae</taxon>
        <taxon>Chlorophyta</taxon>
        <taxon>core chlorophytes</taxon>
        <taxon>Trebouxiophyceae</taxon>
        <taxon>Trebouxiophyceae incertae sedis</taxon>
        <taxon>Coccomyxaceae</taxon>
        <taxon>Coccomyxa</taxon>
        <taxon>Coccomyxa subellipsoidea</taxon>
    </lineage>
</organism>
<feature type="domain" description="MPN" evidence="7">
    <location>
        <begin position="423"/>
        <end position="569"/>
    </location>
</feature>
<feature type="compositionally biased region" description="Pro residues" evidence="6">
    <location>
        <begin position="85"/>
        <end position="123"/>
    </location>
</feature>
<keyword evidence="5" id="KW-0482">Metalloprotease</keyword>
<dbReference type="GO" id="GO:0006508">
    <property type="term" value="P:proteolysis"/>
    <property type="evidence" value="ECO:0007669"/>
    <property type="project" value="UniProtKB-KW"/>
</dbReference>
<proteinExistence type="predicted"/>
<dbReference type="STRING" id="574566.I0Z548"/>
<keyword evidence="3" id="KW-0378">Hydrolase</keyword>
<feature type="region of interest" description="Disordered" evidence="6">
    <location>
        <begin position="1"/>
        <end position="184"/>
    </location>
</feature>
<keyword evidence="9" id="KW-1185">Reference proteome</keyword>
<feature type="compositionally biased region" description="Low complexity" evidence="6">
    <location>
        <begin position="351"/>
        <end position="367"/>
    </location>
</feature>
<reference evidence="8 9" key="1">
    <citation type="journal article" date="2012" name="Genome Biol.">
        <title>The genome of the polar eukaryotic microalga coccomyxa subellipsoidea reveals traits of cold adaptation.</title>
        <authorList>
            <person name="Blanc G."/>
            <person name="Agarkova I."/>
            <person name="Grimwood J."/>
            <person name="Kuo A."/>
            <person name="Brueggeman A."/>
            <person name="Dunigan D."/>
            <person name="Gurnon J."/>
            <person name="Ladunga I."/>
            <person name="Lindquist E."/>
            <person name="Lucas S."/>
            <person name="Pangilinan J."/>
            <person name="Proschold T."/>
            <person name="Salamov A."/>
            <person name="Schmutz J."/>
            <person name="Weeks D."/>
            <person name="Yamada T."/>
            <person name="Claverie J.M."/>
            <person name="Grigoriev I."/>
            <person name="Van Etten J."/>
            <person name="Lomsadze A."/>
            <person name="Borodovsky M."/>
        </authorList>
    </citation>
    <scope>NUCLEOTIDE SEQUENCE [LARGE SCALE GENOMIC DNA]</scope>
    <source>
        <strain evidence="8 9">C-169</strain>
    </source>
</reference>
<evidence type="ECO:0000313" key="9">
    <source>
        <dbReference type="Proteomes" id="UP000007264"/>
    </source>
</evidence>
<name>I0Z548_COCSC</name>
<dbReference type="SUPFAM" id="SSF102712">
    <property type="entry name" value="JAB1/MPN domain"/>
    <property type="match status" value="1"/>
</dbReference>
<sequence length="733" mass="79006">MDEIALQEDDQRDFSWSRHYPGDEGYIDTKVVPGSSGVKGPEDRVGAATKPAEQTVKQPAEAVDEPAPFLEHAELPGSYQRAHPPIRPDQPSPEPSAAAPRPPAAVPSPPQLPAEDPSPPKPAAPVAAAAAIPPAATSNGGSHGNGAAAAAGTRPAGGGGGAAAAQVPSSAPADDDGSGTDTDEDGELIAKARQKALLERQRAAVAKKRGPGTGKPRAGGGITLKLLIDEDILQPGDNILSVEYKSSMTYASLEHDGRISCFVQGQHLTFESPSAFSIYLKRLVNPARKADDGWKTVKCNGRFLEQYKLELARRRFGKPEEDSAGASGEGPPEVKRPRLAVNGGSESNLGRSTSSMQQQSPRSPRVPTNGYSAEHNEYLKSRPKRQIKAPARNNSYEEEHQMVPCMPYKGPICGGGPSCQPFRVVVAPAANLMMDFHAHLCTSEVIGILGGIWDPKSQVVRVTRALPVQEIAIEDGSINVEMDPEDQFRAVQSLTAEGLKCVGWYHSHPTFPAQPSIIDIKNQVAQQRQYRTEDGAETYLAAIVAPYDDQLPGNASQLTWFHVAYEPGRAPDVDQDPLQAGARPMALQWDTDDEAATLMPLQNEMQTLLQRYAPLEIRAEMDREWRNGQKRSDKLRRSLASHIPKSWPPEMTSLFLNRLSDAVSTAFNEASPPTKGVLGWVQKAAADDDVEISELTEDDPAVAKASDAGELQMVREQLGRMDLRRPNDTLAGP</sequence>
<feature type="compositionally biased region" description="Basic and acidic residues" evidence="6">
    <location>
        <begin position="12"/>
        <end position="22"/>
    </location>
</feature>
<evidence type="ECO:0000256" key="6">
    <source>
        <dbReference type="SAM" id="MobiDB-lite"/>
    </source>
</evidence>
<feature type="compositionally biased region" description="Low complexity" evidence="6">
    <location>
        <begin position="124"/>
        <end position="154"/>
    </location>
</feature>
<feature type="compositionally biased region" description="Acidic residues" evidence="6">
    <location>
        <begin position="173"/>
        <end position="184"/>
    </location>
</feature>
<evidence type="ECO:0000256" key="1">
    <source>
        <dbReference type="ARBA" id="ARBA00022670"/>
    </source>
</evidence>
<dbReference type="InterPro" id="IPR028090">
    <property type="entry name" value="JAB_dom_prok"/>
</dbReference>
<evidence type="ECO:0000313" key="8">
    <source>
        <dbReference type="EMBL" id="EIE25767.1"/>
    </source>
</evidence>
<evidence type="ECO:0000259" key="7">
    <source>
        <dbReference type="PROSITE" id="PS50249"/>
    </source>
</evidence>
<dbReference type="InterPro" id="IPR050242">
    <property type="entry name" value="JAMM_MPN+_peptidase_M67A"/>
</dbReference>
<gene>
    <name evidence="8" type="ORF">COCSUDRAFT_46372</name>
</gene>
<accession>I0Z548</accession>
<feature type="compositionally biased region" description="Low complexity" evidence="6">
    <location>
        <begin position="163"/>
        <end position="172"/>
    </location>
</feature>
<dbReference type="eggNOG" id="KOG1555">
    <property type="taxonomic scope" value="Eukaryota"/>
</dbReference>
<keyword evidence="1" id="KW-0645">Protease</keyword>
<dbReference type="PROSITE" id="PS50249">
    <property type="entry name" value="MPN"/>
    <property type="match status" value="1"/>
</dbReference>
<dbReference type="InterPro" id="IPR040843">
    <property type="entry name" value="RAMA"/>
</dbReference>
<feature type="region of interest" description="Disordered" evidence="6">
    <location>
        <begin position="316"/>
        <end position="372"/>
    </location>
</feature>
<dbReference type="Gene3D" id="3.40.140.10">
    <property type="entry name" value="Cytidine Deaminase, domain 2"/>
    <property type="match status" value="1"/>
</dbReference>
<evidence type="ECO:0000256" key="4">
    <source>
        <dbReference type="ARBA" id="ARBA00022833"/>
    </source>
</evidence>
<dbReference type="Pfam" id="PF14464">
    <property type="entry name" value="Prok-JAB"/>
    <property type="match status" value="1"/>
</dbReference>
<evidence type="ECO:0000256" key="3">
    <source>
        <dbReference type="ARBA" id="ARBA00022801"/>
    </source>
</evidence>
<dbReference type="RefSeq" id="XP_005650311.1">
    <property type="nucleotide sequence ID" value="XM_005650254.1"/>
</dbReference>
<dbReference type="InterPro" id="IPR037518">
    <property type="entry name" value="MPN"/>
</dbReference>
<keyword evidence="2" id="KW-0479">Metal-binding</keyword>
<evidence type="ECO:0000256" key="2">
    <source>
        <dbReference type="ARBA" id="ARBA00022723"/>
    </source>
</evidence>
<dbReference type="GeneID" id="17043771"/>
<evidence type="ECO:0000256" key="5">
    <source>
        <dbReference type="ARBA" id="ARBA00023049"/>
    </source>
</evidence>
<dbReference type="GO" id="GO:0008237">
    <property type="term" value="F:metallopeptidase activity"/>
    <property type="evidence" value="ECO:0007669"/>
    <property type="project" value="UniProtKB-KW"/>
</dbReference>
<dbReference type="OrthoDB" id="167806at2759"/>
<dbReference type="Pfam" id="PF18755">
    <property type="entry name" value="RAMA"/>
    <property type="match status" value="1"/>
</dbReference>
<dbReference type="EMBL" id="AGSI01000003">
    <property type="protein sequence ID" value="EIE25767.1"/>
    <property type="molecule type" value="Genomic_DNA"/>
</dbReference>
<dbReference type="PANTHER" id="PTHR10410">
    <property type="entry name" value="EUKARYOTIC TRANSLATION INITIATION FACTOR 3 -RELATED"/>
    <property type="match status" value="1"/>
</dbReference>
<protein>
    <recommendedName>
        <fullName evidence="7">MPN domain-containing protein</fullName>
    </recommendedName>
</protein>
<keyword evidence="4" id="KW-0862">Zinc</keyword>
<dbReference type="GO" id="GO:0046872">
    <property type="term" value="F:metal ion binding"/>
    <property type="evidence" value="ECO:0007669"/>
    <property type="project" value="UniProtKB-KW"/>
</dbReference>
<comment type="caution">
    <text evidence="8">The sequence shown here is derived from an EMBL/GenBank/DDBJ whole genome shotgun (WGS) entry which is preliminary data.</text>
</comment>
<dbReference type="Proteomes" id="UP000007264">
    <property type="component" value="Unassembled WGS sequence"/>
</dbReference>
<feature type="compositionally biased region" description="Acidic residues" evidence="6">
    <location>
        <begin position="1"/>
        <end position="11"/>
    </location>
</feature>
<dbReference type="KEGG" id="csl:COCSUDRAFT_46372"/>